<dbReference type="OrthoDB" id="9790710at2"/>
<dbReference type="Proteomes" id="UP000321621">
    <property type="component" value="Unassembled WGS sequence"/>
</dbReference>
<comment type="caution">
    <text evidence="3">The sequence shown here is derived from an EMBL/GenBank/DDBJ whole genome shotgun (WGS) entry which is preliminary data.</text>
</comment>
<dbReference type="InterPro" id="IPR001296">
    <property type="entry name" value="Glyco_trans_1"/>
</dbReference>
<dbReference type="RefSeq" id="WP_119646543.1">
    <property type="nucleotide sequence ID" value="NZ_QXFI01000013.1"/>
</dbReference>
<dbReference type="CDD" id="cd03808">
    <property type="entry name" value="GT4_CapM-like"/>
    <property type="match status" value="1"/>
</dbReference>
<feature type="domain" description="Glycosyltransferase subfamily 4-like N-terminal" evidence="2">
    <location>
        <begin position="48"/>
        <end position="154"/>
    </location>
</feature>
<dbReference type="PANTHER" id="PTHR12526:SF638">
    <property type="entry name" value="SPORE COAT PROTEIN SA"/>
    <property type="match status" value="1"/>
</dbReference>
<evidence type="ECO:0000313" key="3">
    <source>
        <dbReference type="EMBL" id="RIV46053.1"/>
    </source>
</evidence>
<evidence type="ECO:0000259" key="1">
    <source>
        <dbReference type="Pfam" id="PF00534"/>
    </source>
</evidence>
<reference evidence="4 6" key="2">
    <citation type="submission" date="2019-07" db="EMBL/GenBank/DDBJ databases">
        <title>Draft genome of two Muricauda strains isolated from deep sea.</title>
        <authorList>
            <person name="Sun C."/>
        </authorList>
    </citation>
    <scope>NUCLEOTIDE SEQUENCE [LARGE SCALE GENOMIC DNA]</scope>
    <source>
        <strain evidence="4 6">72</strain>
    </source>
</reference>
<dbReference type="SUPFAM" id="SSF53756">
    <property type="entry name" value="UDP-Glycosyltransferase/glycogen phosphorylase"/>
    <property type="match status" value="1"/>
</dbReference>
<evidence type="ECO:0000313" key="4">
    <source>
        <dbReference type="EMBL" id="TXJ98822.1"/>
    </source>
</evidence>
<evidence type="ECO:0000313" key="6">
    <source>
        <dbReference type="Proteomes" id="UP000321621"/>
    </source>
</evidence>
<keyword evidence="6" id="KW-1185">Reference proteome</keyword>
<protein>
    <submittedName>
        <fullName evidence="3">Glycosyltransferase family 1 protein</fullName>
    </submittedName>
    <submittedName>
        <fullName evidence="4">Glycosyltransferase family 4 protein</fullName>
    </submittedName>
</protein>
<dbReference type="Pfam" id="PF00534">
    <property type="entry name" value="Glycos_transf_1"/>
    <property type="match status" value="1"/>
</dbReference>
<dbReference type="Pfam" id="PF13477">
    <property type="entry name" value="Glyco_trans_4_2"/>
    <property type="match status" value="1"/>
</dbReference>
<dbReference type="PANTHER" id="PTHR12526">
    <property type="entry name" value="GLYCOSYLTRANSFERASE"/>
    <property type="match status" value="1"/>
</dbReference>
<sequence length="378" mass="42635">MSKKILILCSYANSLTHFRGDFIDDLIKNGFIVYGSAPDMNDETSNALKSLGAIPLEYGLQRTGLNPFKDLKSIYELKKLIKENNIDLVFPYTIKPVIYGSIAANMTKVPTISLITGLGFTFSGTSKKARVLQKVTEILYKASIRKNKLIVFQNSDDHKLFLDRSIITQSHPVDFVSGSGVNLNRYPTRINKKKSDNIIFVFVARLIREKGIHLFVQAAESLKQDFPNAEFHVIGSPDKSPSAIDLDRLTALDEIGTIVYHGRQKNVAEFLFKSDIFVLPTFYREGIPRSILEALSVGMPVITTDSPGCRETVIKNENGFLIQPQDQDSLTNAMRFFLENPSKIEEMGVRSRQYAEEKFDVRLINKKLISLISKELEE</sequence>
<dbReference type="EMBL" id="VNWK01000013">
    <property type="protein sequence ID" value="TXJ98822.1"/>
    <property type="molecule type" value="Genomic_DNA"/>
</dbReference>
<evidence type="ECO:0000259" key="2">
    <source>
        <dbReference type="Pfam" id="PF13477"/>
    </source>
</evidence>
<dbReference type="InterPro" id="IPR028098">
    <property type="entry name" value="Glyco_trans_4-like_N"/>
</dbReference>
<gene>
    <name evidence="3" type="ORF">D2V05_05665</name>
    <name evidence="4" type="ORF">FQ017_05620</name>
</gene>
<dbReference type="Proteomes" id="UP000266691">
    <property type="component" value="Unassembled WGS sequence"/>
</dbReference>
<reference evidence="3 5" key="1">
    <citation type="submission" date="2018-08" db="EMBL/GenBank/DDBJ databases">
        <title>Proposal of Muricauda 72 sp.nov. and Muricauda NH166 sp.nov., isolated from seawater.</title>
        <authorList>
            <person name="Cheng H."/>
            <person name="Wu Y.-H."/>
            <person name="Guo L.-L."/>
            <person name="Xu X.-W."/>
        </authorList>
    </citation>
    <scope>NUCLEOTIDE SEQUENCE [LARGE SCALE GENOMIC DNA]</scope>
    <source>
        <strain evidence="3 5">72</strain>
    </source>
</reference>
<dbReference type="Gene3D" id="3.40.50.2000">
    <property type="entry name" value="Glycogen Phosphorylase B"/>
    <property type="match status" value="2"/>
</dbReference>
<dbReference type="GO" id="GO:0016757">
    <property type="term" value="F:glycosyltransferase activity"/>
    <property type="evidence" value="ECO:0007669"/>
    <property type="project" value="InterPro"/>
</dbReference>
<accession>A0A3A1NK69</accession>
<feature type="domain" description="Glycosyl transferase family 1" evidence="1">
    <location>
        <begin position="190"/>
        <end position="352"/>
    </location>
</feature>
<keyword evidence="3" id="KW-0808">Transferase</keyword>
<organism evidence="3 5">
    <name type="scientific">Flagellimonas pelagia</name>
    <dbReference type="NCBI Taxonomy" id="2306998"/>
    <lineage>
        <taxon>Bacteria</taxon>
        <taxon>Pseudomonadati</taxon>
        <taxon>Bacteroidota</taxon>
        <taxon>Flavobacteriia</taxon>
        <taxon>Flavobacteriales</taxon>
        <taxon>Flavobacteriaceae</taxon>
        <taxon>Flagellimonas</taxon>
    </lineage>
</organism>
<name>A0A3A1NK69_9FLAO</name>
<dbReference type="EMBL" id="QXFI01000013">
    <property type="protein sequence ID" value="RIV46053.1"/>
    <property type="molecule type" value="Genomic_DNA"/>
</dbReference>
<dbReference type="AlphaFoldDB" id="A0A3A1NK69"/>
<evidence type="ECO:0000313" key="5">
    <source>
        <dbReference type="Proteomes" id="UP000266691"/>
    </source>
</evidence>
<proteinExistence type="predicted"/>